<keyword evidence="1" id="KW-0472">Membrane</keyword>
<dbReference type="KEGG" id="muh:HYN43_021660"/>
<keyword evidence="3" id="KW-1185">Reference proteome</keyword>
<dbReference type="Proteomes" id="UP000270046">
    <property type="component" value="Chromosome"/>
</dbReference>
<feature type="transmembrane region" description="Helical" evidence="1">
    <location>
        <begin position="81"/>
        <end position="98"/>
    </location>
</feature>
<evidence type="ECO:0000313" key="3">
    <source>
        <dbReference type="Proteomes" id="UP000270046"/>
    </source>
</evidence>
<name>A0A494VW95_9SPHI</name>
<gene>
    <name evidence="2" type="ORF">HYN43_021660</name>
</gene>
<sequence length="101" mass="11619">MKQAGYIFFNIIYQLVAIWFLVVANAYLNIWVIPYKGYTFFKILLLLAEAAVVIIMINMINRLALHNSEGREGSIKIAGRTSKINSVIVFLLVVMVYWDVF</sequence>
<keyword evidence="1" id="KW-1133">Transmembrane helix</keyword>
<feature type="transmembrane region" description="Helical" evidence="1">
    <location>
        <begin position="7"/>
        <end position="28"/>
    </location>
</feature>
<dbReference type="EMBL" id="CP032869">
    <property type="protein sequence ID" value="AYL97740.1"/>
    <property type="molecule type" value="Genomic_DNA"/>
</dbReference>
<evidence type="ECO:0000256" key="1">
    <source>
        <dbReference type="SAM" id="Phobius"/>
    </source>
</evidence>
<dbReference type="RefSeq" id="WP_119406027.1">
    <property type="nucleotide sequence ID" value="NZ_CP032869.1"/>
</dbReference>
<protein>
    <submittedName>
        <fullName evidence="2">Uncharacterized protein</fullName>
    </submittedName>
</protein>
<feature type="transmembrane region" description="Helical" evidence="1">
    <location>
        <begin position="40"/>
        <end position="60"/>
    </location>
</feature>
<evidence type="ECO:0000313" key="2">
    <source>
        <dbReference type="EMBL" id="AYL97740.1"/>
    </source>
</evidence>
<accession>A0A494VW95</accession>
<keyword evidence="1" id="KW-0812">Transmembrane</keyword>
<dbReference type="AlphaFoldDB" id="A0A494VW95"/>
<organism evidence="2 3">
    <name type="scientific">Mucilaginibacter celer</name>
    <dbReference type="NCBI Taxonomy" id="2305508"/>
    <lineage>
        <taxon>Bacteria</taxon>
        <taxon>Pseudomonadati</taxon>
        <taxon>Bacteroidota</taxon>
        <taxon>Sphingobacteriia</taxon>
        <taxon>Sphingobacteriales</taxon>
        <taxon>Sphingobacteriaceae</taxon>
        <taxon>Mucilaginibacter</taxon>
    </lineage>
</organism>
<reference evidence="2 3" key="1">
    <citation type="submission" date="2018-10" db="EMBL/GenBank/DDBJ databases">
        <title>Genome sequencing of Mucilaginibacter sp. HYN0043.</title>
        <authorList>
            <person name="Kim M."/>
            <person name="Yi H."/>
        </authorList>
    </citation>
    <scope>NUCLEOTIDE SEQUENCE [LARGE SCALE GENOMIC DNA]</scope>
    <source>
        <strain evidence="2 3">HYN0043</strain>
    </source>
</reference>
<proteinExistence type="predicted"/>